<dbReference type="Proteomes" id="UP000444318">
    <property type="component" value="Unassembled WGS sequence"/>
</dbReference>
<comment type="caution">
    <text evidence="1">The sequence shown here is derived from an EMBL/GenBank/DDBJ whole genome shotgun (WGS) entry which is preliminary data.</text>
</comment>
<accession>A0A843SG36</accession>
<protein>
    <submittedName>
        <fullName evidence="1">Uncharacterized protein</fullName>
    </submittedName>
</protein>
<dbReference type="EMBL" id="WHUF01000004">
    <property type="protein sequence ID" value="MQA21163.1"/>
    <property type="molecule type" value="Genomic_DNA"/>
</dbReference>
<dbReference type="RefSeq" id="WP_152806444.1">
    <property type="nucleotide sequence ID" value="NZ_WHUF01000004.1"/>
</dbReference>
<sequence length="122" mass="13668">MWEFCGQRPVFPLGKSLTMGGFHGTHRGIFPEVQALRRTERGKTQRRSWSLAAASNVARIDALSQQVERLRQTKLSSAEELAAILEPLAQAMAALTDETRASLVQSNQRSLQCSIFFEESQF</sequence>
<dbReference type="AlphaFoldDB" id="A0A843SG36"/>
<organism evidence="1 2">
    <name type="scientific">Rugamonas rivuli</name>
    <dbReference type="NCBI Taxonomy" id="2743358"/>
    <lineage>
        <taxon>Bacteria</taxon>
        <taxon>Pseudomonadati</taxon>
        <taxon>Pseudomonadota</taxon>
        <taxon>Betaproteobacteria</taxon>
        <taxon>Burkholderiales</taxon>
        <taxon>Oxalobacteraceae</taxon>
        <taxon>Telluria group</taxon>
        <taxon>Rugamonas</taxon>
    </lineage>
</organism>
<evidence type="ECO:0000313" key="1">
    <source>
        <dbReference type="EMBL" id="MQA21163.1"/>
    </source>
</evidence>
<gene>
    <name evidence="1" type="ORF">GEV01_16710</name>
</gene>
<evidence type="ECO:0000313" key="2">
    <source>
        <dbReference type="Proteomes" id="UP000444318"/>
    </source>
</evidence>
<name>A0A843SG36_9BURK</name>
<keyword evidence="2" id="KW-1185">Reference proteome</keyword>
<proteinExistence type="predicted"/>
<reference evidence="1 2" key="1">
    <citation type="submission" date="2019-10" db="EMBL/GenBank/DDBJ databases">
        <title>Two novel species isolated from a subtropical stream in China.</title>
        <authorList>
            <person name="Lu H."/>
        </authorList>
    </citation>
    <scope>NUCLEOTIDE SEQUENCE [LARGE SCALE GENOMIC DNA]</scope>
    <source>
        <strain evidence="1 2">FT103W</strain>
    </source>
</reference>